<dbReference type="OrthoDB" id="1517790at2759"/>
<gene>
    <name evidence="1" type="ORF">PCON_06449</name>
</gene>
<dbReference type="Proteomes" id="UP000018144">
    <property type="component" value="Unassembled WGS sequence"/>
</dbReference>
<organism evidence="1 2">
    <name type="scientific">Pyronema omphalodes (strain CBS 100304)</name>
    <name type="common">Pyronema confluens</name>
    <dbReference type="NCBI Taxonomy" id="1076935"/>
    <lineage>
        <taxon>Eukaryota</taxon>
        <taxon>Fungi</taxon>
        <taxon>Dikarya</taxon>
        <taxon>Ascomycota</taxon>
        <taxon>Pezizomycotina</taxon>
        <taxon>Pezizomycetes</taxon>
        <taxon>Pezizales</taxon>
        <taxon>Pyronemataceae</taxon>
        <taxon>Pyronema</taxon>
    </lineage>
</organism>
<dbReference type="Gene3D" id="3.30.56.110">
    <property type="entry name" value="Protein of unknown function DUF2237"/>
    <property type="match status" value="1"/>
</dbReference>
<dbReference type="EMBL" id="HF935319">
    <property type="protein sequence ID" value="CCX06862.1"/>
    <property type="molecule type" value="Genomic_DNA"/>
</dbReference>
<dbReference type="Pfam" id="PF09996">
    <property type="entry name" value="DUF2237"/>
    <property type="match status" value="1"/>
</dbReference>
<reference evidence="1 2" key="1">
    <citation type="journal article" date="2013" name="PLoS Genet.">
        <title>The genome and development-dependent transcriptomes of Pyronema confluens: a window into fungal evolution.</title>
        <authorList>
            <person name="Traeger S."/>
            <person name="Altegoer F."/>
            <person name="Freitag M."/>
            <person name="Gabaldon T."/>
            <person name="Kempken F."/>
            <person name="Kumar A."/>
            <person name="Marcet-Houben M."/>
            <person name="Poggeler S."/>
            <person name="Stajich J.E."/>
            <person name="Nowrousian M."/>
        </authorList>
    </citation>
    <scope>NUCLEOTIDE SEQUENCE [LARGE SCALE GENOMIC DNA]</scope>
    <source>
        <strain evidence="2">CBS 100304</strain>
        <tissue evidence="1">Vegetative mycelium</tissue>
    </source>
</reference>
<sequence length="152" mass="16741">MSSKMFRPLLRLLKPSIPVSKKPMATMTDLPQRLNIHHTPLSLHSLNPITGFARDGYCHAPSSDPGNHSIAAIVTDEFLNFSKDRGNDLTSIGLKGGCKWCLCVNRWMEAVNAYGKGELSKEGVPKVVPEATGLRALEGTTKEELERWKVGK</sequence>
<keyword evidence="2" id="KW-1185">Reference proteome</keyword>
<evidence type="ECO:0000313" key="2">
    <source>
        <dbReference type="Proteomes" id="UP000018144"/>
    </source>
</evidence>
<dbReference type="AlphaFoldDB" id="U4KXI1"/>
<dbReference type="PANTHER" id="PTHR37466:SF1">
    <property type="entry name" value="SLR1628 PROTEIN"/>
    <property type="match status" value="1"/>
</dbReference>
<evidence type="ECO:0000313" key="1">
    <source>
        <dbReference type="EMBL" id="CCX06862.1"/>
    </source>
</evidence>
<dbReference type="PANTHER" id="PTHR37466">
    <property type="entry name" value="SLR1628 PROTEIN"/>
    <property type="match status" value="1"/>
</dbReference>
<name>U4KXI1_PYROM</name>
<dbReference type="InterPro" id="IPR018714">
    <property type="entry name" value="DUF2237"/>
</dbReference>
<dbReference type="STRING" id="1076935.U4KXI1"/>
<proteinExistence type="predicted"/>
<protein>
    <submittedName>
        <fullName evidence="1">Uncharacterized protein</fullName>
    </submittedName>
</protein>
<dbReference type="eggNOG" id="ENOG502S62R">
    <property type="taxonomic scope" value="Eukaryota"/>
</dbReference>
<accession>U4KXI1</accession>